<dbReference type="PANTHER" id="PTHR12154:SF4">
    <property type="entry name" value="UDP-N-ACETYLGLUCOSAMINE TRANSFERASE SUBUNIT ALG14 HOMOLOG"/>
    <property type="match status" value="1"/>
</dbReference>
<dbReference type="Proteomes" id="UP000243547">
    <property type="component" value="Unassembled WGS sequence"/>
</dbReference>
<keyword evidence="3" id="KW-0256">Endoplasmic reticulum</keyword>
<dbReference type="EMBL" id="FRAI01000009">
    <property type="protein sequence ID" value="SHJ92875.1"/>
    <property type="molecule type" value="Genomic_DNA"/>
</dbReference>
<dbReference type="InterPro" id="IPR013969">
    <property type="entry name" value="Oligosacch_biosynth_Alg14"/>
</dbReference>
<evidence type="ECO:0000256" key="5">
    <source>
        <dbReference type="ARBA" id="ARBA00023136"/>
    </source>
</evidence>
<proteinExistence type="predicted"/>
<dbReference type="SUPFAM" id="SSF53756">
    <property type="entry name" value="UDP-Glycosyltransferase/glycogen phosphorylase"/>
    <property type="match status" value="1"/>
</dbReference>
<evidence type="ECO:0000256" key="2">
    <source>
        <dbReference type="ARBA" id="ARBA00022692"/>
    </source>
</evidence>
<dbReference type="AlphaFoldDB" id="A0A1M6NB25"/>
<keyword evidence="7" id="KW-1185">Reference proteome</keyword>
<dbReference type="NCBIfam" id="NF041549">
    <property type="entry name" value="PssD"/>
    <property type="match status" value="1"/>
</dbReference>
<keyword evidence="2" id="KW-0812">Transmembrane</keyword>
<comment type="subcellular location">
    <subcellularLocation>
        <location evidence="1">Endoplasmic reticulum membrane</location>
        <topology evidence="1">Single-pass membrane protein</topology>
    </subcellularLocation>
</comment>
<keyword evidence="5" id="KW-0472">Membrane</keyword>
<evidence type="ECO:0000313" key="7">
    <source>
        <dbReference type="Proteomes" id="UP000243547"/>
    </source>
</evidence>
<evidence type="ECO:0000256" key="4">
    <source>
        <dbReference type="ARBA" id="ARBA00022989"/>
    </source>
</evidence>
<evidence type="ECO:0000313" key="6">
    <source>
        <dbReference type="EMBL" id="SHJ92875.1"/>
    </source>
</evidence>
<keyword evidence="4" id="KW-1133">Transmembrane helix</keyword>
<sequence length="97" mass="11220">MFRYLYNFTINSIKSFLILLKEKPDVIITTGAHTCVPMCYLGKIFKKKIIYIESFAKVKTPNLSGKLVYPIADLFIVQWPELLKYYPKGKYLGGGLY</sequence>
<gene>
    <name evidence="6" type="ORF">SAMN02745227_01096</name>
</gene>
<dbReference type="PANTHER" id="PTHR12154">
    <property type="entry name" value="GLYCOSYL TRANSFERASE-RELATED"/>
    <property type="match status" value="1"/>
</dbReference>
<reference evidence="7" key="1">
    <citation type="submission" date="2016-11" db="EMBL/GenBank/DDBJ databases">
        <authorList>
            <person name="Varghese N."/>
            <person name="Submissions S."/>
        </authorList>
    </citation>
    <scope>NUCLEOTIDE SEQUENCE [LARGE SCALE GENOMIC DNA]</scope>
    <source>
        <strain evidence="7">DSM 14826</strain>
    </source>
</reference>
<organism evidence="6 7">
    <name type="scientific">Anaerobranca californiensis DSM 14826</name>
    <dbReference type="NCBI Taxonomy" id="1120989"/>
    <lineage>
        <taxon>Bacteria</taxon>
        <taxon>Bacillati</taxon>
        <taxon>Bacillota</taxon>
        <taxon>Clostridia</taxon>
        <taxon>Eubacteriales</taxon>
        <taxon>Proteinivoracaceae</taxon>
        <taxon>Anaerobranca</taxon>
    </lineage>
</organism>
<name>A0A1M6NB25_9FIRM</name>
<evidence type="ECO:0000256" key="1">
    <source>
        <dbReference type="ARBA" id="ARBA00004389"/>
    </source>
</evidence>
<dbReference type="Gene3D" id="3.40.50.2000">
    <property type="entry name" value="Glycogen Phosphorylase B"/>
    <property type="match status" value="1"/>
</dbReference>
<evidence type="ECO:0000256" key="3">
    <source>
        <dbReference type="ARBA" id="ARBA00022824"/>
    </source>
</evidence>
<dbReference type="GO" id="GO:0006488">
    <property type="term" value="P:dolichol-linked oligosaccharide biosynthetic process"/>
    <property type="evidence" value="ECO:0007669"/>
    <property type="project" value="InterPro"/>
</dbReference>
<dbReference type="STRING" id="1120989.SAMN02745227_01096"/>
<protein>
    <submittedName>
        <fullName evidence="6">Oligosaccharide biosynthesis protein Alg14 like</fullName>
    </submittedName>
</protein>
<dbReference type="GO" id="GO:0004577">
    <property type="term" value="F:N-acetylglucosaminyldiphosphodolichol N-acetylglucosaminyltransferase activity"/>
    <property type="evidence" value="ECO:0007669"/>
    <property type="project" value="TreeGrafter"/>
</dbReference>
<accession>A0A1M6NB25</accession>
<dbReference type="Pfam" id="PF08660">
    <property type="entry name" value="Alg14"/>
    <property type="match status" value="1"/>
</dbReference>
<dbReference type="RefSeq" id="WP_242945824.1">
    <property type="nucleotide sequence ID" value="NZ_FRAI01000009.1"/>
</dbReference>